<dbReference type="EMBL" id="MCHY01000002">
    <property type="protein sequence ID" value="RKD26801.1"/>
    <property type="molecule type" value="Genomic_DNA"/>
</dbReference>
<comment type="caution">
    <text evidence="3">The sequence shown here is derived from an EMBL/GenBank/DDBJ whole genome shotgun (WGS) entry which is preliminary data.</text>
</comment>
<dbReference type="Pfam" id="PF00149">
    <property type="entry name" value="Metallophos"/>
    <property type="match status" value="1"/>
</dbReference>
<dbReference type="CDD" id="cd00840">
    <property type="entry name" value="MPP_Mre11_N"/>
    <property type="match status" value="1"/>
</dbReference>
<reference evidence="3 4" key="1">
    <citation type="submission" date="2016-08" db="EMBL/GenBank/DDBJ databases">
        <title>Novel Firmicute Genomes.</title>
        <authorList>
            <person name="Poppleton D.I."/>
            <person name="Gribaldo S."/>
        </authorList>
    </citation>
    <scope>NUCLEOTIDE SEQUENCE [LARGE SCALE GENOMIC DNA]</scope>
    <source>
        <strain evidence="3 4">RAOx-1</strain>
    </source>
</reference>
<evidence type="ECO:0000313" key="3">
    <source>
        <dbReference type="EMBL" id="RKD26801.1"/>
    </source>
</evidence>
<name>A0A419SQT4_9BACL</name>
<sequence length="407" mass="46372">MGFSFVHAADLHLDTPFVGLSHLPQMIREQIQQSTFAALDQLVQLCLEENVDFLIIAGDVYDCKERSLAAQLRFQQAMCQLAERGIRVFVAHGNHDPLDGYRAQLNLPPAIHVFSGEQVEAIPVWRNGKEIARVYGMSYATSRVTERLVRRFRRETAVPYALGVLHTNVGGDPSHDNYAPCSLEELAQTGMDYWALGHIHRRQVLRERQPTIAYAGNTQGRHSRESGEKGCLLGRVNHAGETTLTFRPLDVIRWVEHTVDAEANSTEQSLIDLLDDEIGGLKASNGNRSLIIRLRLRVGQTLADQLGRHAFLQDILDRYRVEQTPFLWLQQIDWEQQLVEEEDPFVVELLNQWSELSGDAALREAWLQEAVAPLLNEHRLGSKWLANLRDEPIDWEREVERLIRGNK</sequence>
<feature type="domain" description="Calcineurin-like phosphoesterase" evidence="2">
    <location>
        <begin position="4"/>
        <end position="201"/>
    </location>
</feature>
<gene>
    <name evidence="3" type="ORF">BEP19_16525</name>
</gene>
<dbReference type="PIRSF" id="PIRSF033091">
    <property type="entry name" value="Pesterase_YhaO"/>
    <property type="match status" value="1"/>
</dbReference>
<organism evidence="3 4">
    <name type="scientific">Ammoniphilus oxalaticus</name>
    <dbReference type="NCBI Taxonomy" id="66863"/>
    <lineage>
        <taxon>Bacteria</taxon>
        <taxon>Bacillati</taxon>
        <taxon>Bacillota</taxon>
        <taxon>Bacilli</taxon>
        <taxon>Bacillales</taxon>
        <taxon>Paenibacillaceae</taxon>
        <taxon>Aneurinibacillus group</taxon>
        <taxon>Ammoniphilus</taxon>
    </lineage>
</organism>
<dbReference type="InterPro" id="IPR050535">
    <property type="entry name" value="DNA_Repair-Maintenance_Comp"/>
</dbReference>
<dbReference type="GO" id="GO:0016787">
    <property type="term" value="F:hydrolase activity"/>
    <property type="evidence" value="ECO:0007669"/>
    <property type="project" value="UniProtKB-KW"/>
</dbReference>
<dbReference type="PANTHER" id="PTHR30337:SF7">
    <property type="entry name" value="PHOSPHOESTERASE"/>
    <property type="match status" value="1"/>
</dbReference>
<dbReference type="RefSeq" id="WP_170145220.1">
    <property type="nucleotide sequence ID" value="NZ_MCHY01000002.1"/>
</dbReference>
<dbReference type="SUPFAM" id="SSF56300">
    <property type="entry name" value="Metallo-dependent phosphatases"/>
    <property type="match status" value="1"/>
</dbReference>
<dbReference type="InterPro" id="IPR041796">
    <property type="entry name" value="Mre11_N"/>
</dbReference>
<dbReference type="Gene3D" id="3.60.21.10">
    <property type="match status" value="1"/>
</dbReference>
<accession>A0A419SQT4</accession>
<evidence type="ECO:0000256" key="1">
    <source>
        <dbReference type="ARBA" id="ARBA00022801"/>
    </source>
</evidence>
<dbReference type="AlphaFoldDB" id="A0A419SQT4"/>
<keyword evidence="1" id="KW-0378">Hydrolase</keyword>
<dbReference type="InterPro" id="IPR014576">
    <property type="entry name" value="Pesterase_YhaO"/>
</dbReference>
<dbReference type="InterPro" id="IPR029052">
    <property type="entry name" value="Metallo-depent_PP-like"/>
</dbReference>
<dbReference type="PANTHER" id="PTHR30337">
    <property type="entry name" value="COMPONENT OF ATP-DEPENDENT DSDNA EXONUCLEASE"/>
    <property type="match status" value="1"/>
</dbReference>
<dbReference type="InterPro" id="IPR004843">
    <property type="entry name" value="Calcineurin-like_PHP"/>
</dbReference>
<dbReference type="Proteomes" id="UP000284219">
    <property type="component" value="Unassembled WGS sequence"/>
</dbReference>
<evidence type="ECO:0000313" key="4">
    <source>
        <dbReference type="Proteomes" id="UP000284219"/>
    </source>
</evidence>
<proteinExistence type="predicted"/>
<keyword evidence="4" id="KW-1185">Reference proteome</keyword>
<protein>
    <recommendedName>
        <fullName evidence="2">Calcineurin-like phosphoesterase domain-containing protein</fullName>
    </recommendedName>
</protein>
<evidence type="ECO:0000259" key="2">
    <source>
        <dbReference type="Pfam" id="PF00149"/>
    </source>
</evidence>